<dbReference type="RefSeq" id="XP_021836732.1">
    <property type="nucleotide sequence ID" value="XM_021981040.2"/>
</dbReference>
<dbReference type="AlphaFoldDB" id="A0A9R0HTK8"/>
<dbReference type="GO" id="GO:0009451">
    <property type="term" value="P:RNA modification"/>
    <property type="evidence" value="ECO:0007669"/>
    <property type="project" value="InterPro"/>
</dbReference>
<dbReference type="InterPro" id="IPR046960">
    <property type="entry name" value="PPR_At4g14850-like_plant"/>
</dbReference>
<dbReference type="Pfam" id="PF20431">
    <property type="entry name" value="E_motif"/>
    <property type="match status" value="1"/>
</dbReference>
<reference evidence="1" key="1">
    <citation type="journal article" date="2021" name="Nat. Commun.">
        <title>Genomic analyses provide insights into spinach domestication and the genetic basis of agronomic traits.</title>
        <authorList>
            <person name="Cai X."/>
            <person name="Sun X."/>
            <person name="Xu C."/>
            <person name="Sun H."/>
            <person name="Wang X."/>
            <person name="Ge C."/>
            <person name="Zhang Z."/>
            <person name="Wang Q."/>
            <person name="Fei Z."/>
            <person name="Jiao C."/>
            <person name="Wang Q."/>
        </authorList>
    </citation>
    <scope>NUCLEOTIDE SEQUENCE [LARGE SCALE GENOMIC DNA]</scope>
    <source>
        <strain evidence="1">cv. Varoflay</strain>
    </source>
</reference>
<reference evidence="2" key="2">
    <citation type="submission" date="2025-08" db="UniProtKB">
        <authorList>
            <consortium name="RefSeq"/>
        </authorList>
    </citation>
    <scope>IDENTIFICATION</scope>
    <source>
        <tissue evidence="2">Leaf</tissue>
    </source>
</reference>
<sequence>MAAEKLLQLDPNRVENYVLVSNILAQSGKWGDVRSVREKMREKGLQKDAGCSWIEVGGKIYNFVVGDHMLSKSEEIREMWSVLEEKISKYGYVPDTSSVLHDGLLSSDIPGLLSSHISGMLSSNIPGLLSSEPQFVDLVLFVVVLSNVLLFITRNVDLCVKAKVDHAGCAAAF</sequence>
<organism evidence="1 2">
    <name type="scientific">Spinacia oleracea</name>
    <name type="common">Spinach</name>
    <dbReference type="NCBI Taxonomy" id="3562"/>
    <lineage>
        <taxon>Eukaryota</taxon>
        <taxon>Viridiplantae</taxon>
        <taxon>Streptophyta</taxon>
        <taxon>Embryophyta</taxon>
        <taxon>Tracheophyta</taxon>
        <taxon>Spermatophyta</taxon>
        <taxon>Magnoliopsida</taxon>
        <taxon>eudicotyledons</taxon>
        <taxon>Gunneridae</taxon>
        <taxon>Pentapetalae</taxon>
        <taxon>Caryophyllales</taxon>
        <taxon>Chenopodiaceae</taxon>
        <taxon>Chenopodioideae</taxon>
        <taxon>Anserineae</taxon>
        <taxon>Spinacia</taxon>
    </lineage>
</organism>
<dbReference type="GeneID" id="110776483"/>
<dbReference type="KEGG" id="soe:110776483"/>
<evidence type="ECO:0000313" key="2">
    <source>
        <dbReference type="RefSeq" id="XP_021836732.1"/>
    </source>
</evidence>
<proteinExistence type="predicted"/>
<dbReference type="Proteomes" id="UP000813463">
    <property type="component" value="Chromosome 6"/>
</dbReference>
<protein>
    <submittedName>
        <fullName evidence="2">Pentatricopeptide repeat-containing protein At1g18485-like</fullName>
    </submittedName>
</protein>
<dbReference type="InterPro" id="IPR046848">
    <property type="entry name" value="E_motif"/>
</dbReference>
<keyword evidence="1" id="KW-1185">Reference proteome</keyword>
<dbReference type="OrthoDB" id="185373at2759"/>
<name>A0A9R0HTK8_SPIOL</name>
<accession>A0A9R0HTK8</accession>
<dbReference type="PANTHER" id="PTHR47926:SF383">
    <property type="entry name" value="DYW DOMAIN-CONTAINING PROTEIN"/>
    <property type="match status" value="1"/>
</dbReference>
<dbReference type="PANTHER" id="PTHR47926">
    <property type="entry name" value="PENTATRICOPEPTIDE REPEAT-CONTAINING PROTEIN"/>
    <property type="match status" value="1"/>
</dbReference>
<dbReference type="GO" id="GO:0003723">
    <property type="term" value="F:RNA binding"/>
    <property type="evidence" value="ECO:0007669"/>
    <property type="project" value="InterPro"/>
</dbReference>
<gene>
    <name evidence="2" type="primary">LOC110776483</name>
</gene>
<evidence type="ECO:0000313" key="1">
    <source>
        <dbReference type="Proteomes" id="UP000813463"/>
    </source>
</evidence>